<dbReference type="EMBL" id="JALGBH010000002">
    <property type="protein sequence ID" value="MCJ0742793.1"/>
    <property type="molecule type" value="Genomic_DNA"/>
</dbReference>
<accession>A0ABS9ZWW8</accession>
<name>A0ABS9ZWW8_9SPHI</name>
<reference evidence="2" key="1">
    <citation type="submission" date="2022-03" db="EMBL/GenBank/DDBJ databases">
        <authorList>
            <person name="Woo C.Y."/>
        </authorList>
    </citation>
    <scope>NUCLEOTIDE SEQUENCE</scope>
    <source>
        <strain evidence="2">CYS-01</strain>
    </source>
</reference>
<evidence type="ECO:0000313" key="3">
    <source>
        <dbReference type="Proteomes" id="UP001165460"/>
    </source>
</evidence>
<comment type="caution">
    <text evidence="2">The sequence shown here is derived from an EMBL/GenBank/DDBJ whole genome shotgun (WGS) entry which is preliminary data.</text>
</comment>
<evidence type="ECO:0000256" key="1">
    <source>
        <dbReference type="SAM" id="Phobius"/>
    </source>
</evidence>
<keyword evidence="1" id="KW-0812">Transmembrane</keyword>
<organism evidence="2 3">
    <name type="scientific">Pedobacter montanisoli</name>
    <dbReference type="NCBI Taxonomy" id="2923277"/>
    <lineage>
        <taxon>Bacteria</taxon>
        <taxon>Pseudomonadati</taxon>
        <taxon>Bacteroidota</taxon>
        <taxon>Sphingobacteriia</taxon>
        <taxon>Sphingobacteriales</taxon>
        <taxon>Sphingobacteriaceae</taxon>
        <taxon>Pedobacter</taxon>
    </lineage>
</organism>
<gene>
    <name evidence="2" type="ORF">MMF97_08735</name>
</gene>
<keyword evidence="3" id="KW-1185">Reference proteome</keyword>
<evidence type="ECO:0000313" key="2">
    <source>
        <dbReference type="EMBL" id="MCJ0742793.1"/>
    </source>
</evidence>
<protein>
    <submittedName>
        <fullName evidence="2">Uncharacterized protein</fullName>
    </submittedName>
</protein>
<proteinExistence type="predicted"/>
<dbReference type="RefSeq" id="WP_243361576.1">
    <property type="nucleotide sequence ID" value="NZ_JALGBH010000002.1"/>
</dbReference>
<keyword evidence="1" id="KW-0472">Membrane</keyword>
<sequence>MDAEIEPSADLWNNIKQELEPKRKRVFPIYWVAAACVLIAVTGLILTQEKRTIRLHGKAQVLAKTEDANTIVKEDLQMPETAVKTDYREPVAKTNFHLASNKQQSDEMIKNIQTDLQPKENIERLPVKPLDVMPYDVTKSETTVTIANVGNTNPVNQEMIAQVDHKTQSADLTEEVESTQSKKGFRNVGDVVNYVIDKVDKREKKLIRFSTDDDDNSSIIGINIGFVKLNSKKNKQNN</sequence>
<keyword evidence="1" id="KW-1133">Transmembrane helix</keyword>
<feature type="transmembrane region" description="Helical" evidence="1">
    <location>
        <begin position="29"/>
        <end position="47"/>
    </location>
</feature>
<dbReference type="Proteomes" id="UP001165460">
    <property type="component" value="Unassembled WGS sequence"/>
</dbReference>